<proteinExistence type="predicted"/>
<evidence type="ECO:0000313" key="1">
    <source>
        <dbReference type="EMBL" id="KAA6370442.1"/>
    </source>
</evidence>
<name>A0A5J4UKD5_9EUKA</name>
<dbReference type="EMBL" id="SNRW01015380">
    <property type="protein sequence ID" value="KAA6370442.1"/>
    <property type="molecule type" value="Genomic_DNA"/>
</dbReference>
<organism evidence="1 2">
    <name type="scientific">Streblomastix strix</name>
    <dbReference type="NCBI Taxonomy" id="222440"/>
    <lineage>
        <taxon>Eukaryota</taxon>
        <taxon>Metamonada</taxon>
        <taxon>Preaxostyla</taxon>
        <taxon>Oxymonadida</taxon>
        <taxon>Streblomastigidae</taxon>
        <taxon>Streblomastix</taxon>
    </lineage>
</organism>
<sequence length="31" mass="3794">MEFRLMQVINLMIPLLPYIMEILMVELELKE</sequence>
<dbReference type="AlphaFoldDB" id="A0A5J4UKD5"/>
<comment type="caution">
    <text evidence="1">The sequence shown here is derived from an EMBL/GenBank/DDBJ whole genome shotgun (WGS) entry which is preliminary data.</text>
</comment>
<protein>
    <submittedName>
        <fullName evidence="1">Uncharacterized protein</fullName>
    </submittedName>
</protein>
<dbReference type="Proteomes" id="UP000324800">
    <property type="component" value="Unassembled WGS sequence"/>
</dbReference>
<accession>A0A5J4UKD5</accession>
<evidence type="ECO:0000313" key="2">
    <source>
        <dbReference type="Proteomes" id="UP000324800"/>
    </source>
</evidence>
<feature type="non-terminal residue" evidence="1">
    <location>
        <position position="31"/>
    </location>
</feature>
<reference evidence="1 2" key="1">
    <citation type="submission" date="2019-03" db="EMBL/GenBank/DDBJ databases">
        <title>Single cell metagenomics reveals metabolic interactions within the superorganism composed of flagellate Streblomastix strix and complex community of Bacteroidetes bacteria on its surface.</title>
        <authorList>
            <person name="Treitli S.C."/>
            <person name="Kolisko M."/>
            <person name="Husnik F."/>
            <person name="Keeling P."/>
            <person name="Hampl V."/>
        </authorList>
    </citation>
    <scope>NUCLEOTIDE SEQUENCE [LARGE SCALE GENOMIC DNA]</scope>
    <source>
        <strain evidence="1">ST1C</strain>
    </source>
</reference>
<gene>
    <name evidence="1" type="ORF">EZS28_034030</name>
</gene>